<evidence type="ECO:0000313" key="5">
    <source>
        <dbReference type="Proteomes" id="UP001179280"/>
    </source>
</evidence>
<accession>A0ABS2SRR2</accession>
<proteinExistence type="predicted"/>
<name>A0ABS2SRR2_9BACI</name>
<dbReference type="PANTHER" id="PTHR10434:SF11">
    <property type="entry name" value="1-ACYL-SN-GLYCEROL-3-PHOSPHATE ACYLTRANSFERASE"/>
    <property type="match status" value="1"/>
</dbReference>
<dbReference type="PANTHER" id="PTHR10434">
    <property type="entry name" value="1-ACYL-SN-GLYCEROL-3-PHOSPHATE ACYLTRANSFERASE"/>
    <property type="match status" value="1"/>
</dbReference>
<keyword evidence="5" id="KW-1185">Reference proteome</keyword>
<dbReference type="SUPFAM" id="SSF69593">
    <property type="entry name" value="Glycerol-3-phosphate (1)-acyltransferase"/>
    <property type="match status" value="1"/>
</dbReference>
<dbReference type="GO" id="GO:0016746">
    <property type="term" value="F:acyltransferase activity"/>
    <property type="evidence" value="ECO:0007669"/>
    <property type="project" value="UniProtKB-KW"/>
</dbReference>
<evidence type="ECO:0000256" key="1">
    <source>
        <dbReference type="ARBA" id="ARBA00022679"/>
    </source>
</evidence>
<dbReference type="RefSeq" id="WP_204465328.1">
    <property type="nucleotide sequence ID" value="NZ_JAFBCV010000003.1"/>
</dbReference>
<evidence type="ECO:0000313" key="4">
    <source>
        <dbReference type="EMBL" id="MBM7838198.1"/>
    </source>
</evidence>
<dbReference type="InterPro" id="IPR002123">
    <property type="entry name" value="Plipid/glycerol_acylTrfase"/>
</dbReference>
<dbReference type="Proteomes" id="UP001179280">
    <property type="component" value="Unassembled WGS sequence"/>
</dbReference>
<evidence type="ECO:0000256" key="2">
    <source>
        <dbReference type="ARBA" id="ARBA00023315"/>
    </source>
</evidence>
<organism evidence="4 5">
    <name type="scientific">Shouchella xiaoxiensis</name>
    <dbReference type="NCBI Taxonomy" id="766895"/>
    <lineage>
        <taxon>Bacteria</taxon>
        <taxon>Bacillati</taxon>
        <taxon>Bacillota</taxon>
        <taxon>Bacilli</taxon>
        <taxon>Bacillales</taxon>
        <taxon>Bacillaceae</taxon>
        <taxon>Shouchella</taxon>
    </lineage>
</organism>
<reference evidence="4" key="1">
    <citation type="submission" date="2021-01" db="EMBL/GenBank/DDBJ databases">
        <title>Genomic Encyclopedia of Type Strains, Phase IV (KMG-IV): sequencing the most valuable type-strain genomes for metagenomic binning, comparative biology and taxonomic classification.</title>
        <authorList>
            <person name="Goeker M."/>
        </authorList>
    </citation>
    <scope>NUCLEOTIDE SEQUENCE</scope>
    <source>
        <strain evidence="4">DSM 21943</strain>
    </source>
</reference>
<evidence type="ECO:0000259" key="3">
    <source>
        <dbReference type="SMART" id="SM00563"/>
    </source>
</evidence>
<feature type="domain" description="Phospholipid/glycerol acyltransferase" evidence="3">
    <location>
        <begin position="44"/>
        <end position="162"/>
    </location>
</feature>
<keyword evidence="2 4" id="KW-0012">Acyltransferase</keyword>
<dbReference type="EMBL" id="JAFBCV010000003">
    <property type="protein sequence ID" value="MBM7838198.1"/>
    <property type="molecule type" value="Genomic_DNA"/>
</dbReference>
<protein>
    <submittedName>
        <fullName evidence="4">1-acyl-sn-glycerol-3-phosphate acyltransferase</fullName>
    </submittedName>
</protein>
<dbReference type="SMART" id="SM00563">
    <property type="entry name" value="PlsC"/>
    <property type="match status" value="1"/>
</dbReference>
<comment type="caution">
    <text evidence="4">The sequence shown here is derived from an EMBL/GenBank/DDBJ whole genome shotgun (WGS) entry which is preliminary data.</text>
</comment>
<gene>
    <name evidence="4" type="ORF">JOC54_001429</name>
</gene>
<keyword evidence="1" id="KW-0808">Transferase</keyword>
<sequence length="244" mass="28956">MIKAKKKKWFLSLFHTYTTFWLFKRSFSSISIRVDEEYDQSKPLLLMANHSSWWDGMIAVLLSKHQIKHQEFVMMNENGLQNYPFFKFLGAYSINTRKPKDVIQSLSYTTELLKKNNAVWIFPQGEETPLEKRPLHFHSGVGWICKNSSHELQLAPVTFSYLFLAEQRPRLYIHLGKSVRNTYANDDKRSITNILETTLTQQLDEQRQQLIDQDFHTYRPLLNGNRSVSDWFQFLSKKKEQKNK</sequence>
<dbReference type="Pfam" id="PF01553">
    <property type="entry name" value="Acyltransferase"/>
    <property type="match status" value="1"/>
</dbReference>
<dbReference type="CDD" id="cd06551">
    <property type="entry name" value="LPLAT"/>
    <property type="match status" value="1"/>
</dbReference>